<dbReference type="InterPro" id="IPR011006">
    <property type="entry name" value="CheY-like_superfamily"/>
</dbReference>
<comment type="caution">
    <text evidence="8">The sequence shown here is derived from an EMBL/GenBank/DDBJ whole genome shotgun (WGS) entry which is preliminary data.</text>
</comment>
<organism evidence="8">
    <name type="scientific">Rhizobium leguminosarum</name>
    <dbReference type="NCBI Taxonomy" id="384"/>
    <lineage>
        <taxon>Bacteria</taxon>
        <taxon>Pseudomonadati</taxon>
        <taxon>Pseudomonadota</taxon>
        <taxon>Alphaproteobacteria</taxon>
        <taxon>Hyphomicrobiales</taxon>
        <taxon>Rhizobiaceae</taxon>
        <taxon>Rhizobium/Agrobacterium group</taxon>
        <taxon>Rhizobium</taxon>
    </lineage>
</organism>
<feature type="modified residue" description="4-aspartylphosphate" evidence="4">
    <location>
        <position position="51"/>
    </location>
</feature>
<evidence type="ECO:0000256" key="5">
    <source>
        <dbReference type="PROSITE-ProRule" id="PRU01091"/>
    </source>
</evidence>
<dbReference type="Gene3D" id="6.10.250.690">
    <property type="match status" value="1"/>
</dbReference>
<dbReference type="InterPro" id="IPR039420">
    <property type="entry name" value="WalR-like"/>
</dbReference>
<dbReference type="RefSeq" id="WP_062945502.1">
    <property type="nucleotide sequence ID" value="NZ_CP171845.1"/>
</dbReference>
<feature type="domain" description="Response regulatory" evidence="6">
    <location>
        <begin position="2"/>
        <end position="116"/>
    </location>
</feature>
<dbReference type="AlphaFoldDB" id="A0A154I7N6"/>
<dbReference type="InterPro" id="IPR001867">
    <property type="entry name" value="OmpR/PhoB-type_DNA-bd"/>
</dbReference>
<dbReference type="SMART" id="SM00862">
    <property type="entry name" value="Trans_reg_C"/>
    <property type="match status" value="1"/>
</dbReference>
<dbReference type="GO" id="GO:0032993">
    <property type="term" value="C:protein-DNA complex"/>
    <property type="evidence" value="ECO:0007669"/>
    <property type="project" value="TreeGrafter"/>
</dbReference>
<dbReference type="GO" id="GO:0000976">
    <property type="term" value="F:transcription cis-regulatory region binding"/>
    <property type="evidence" value="ECO:0007669"/>
    <property type="project" value="TreeGrafter"/>
</dbReference>
<keyword evidence="3" id="KW-0804">Transcription</keyword>
<evidence type="ECO:0000256" key="2">
    <source>
        <dbReference type="ARBA" id="ARBA00023125"/>
    </source>
</evidence>
<evidence type="ECO:0000256" key="4">
    <source>
        <dbReference type="PROSITE-ProRule" id="PRU00169"/>
    </source>
</evidence>
<dbReference type="PANTHER" id="PTHR48111:SF67">
    <property type="entry name" value="TRANSCRIPTIONAL REGULATORY PROTEIN TCTD"/>
    <property type="match status" value="1"/>
</dbReference>
<gene>
    <name evidence="8" type="ORF">A4A59_35070</name>
</gene>
<dbReference type="GO" id="GO:0000156">
    <property type="term" value="F:phosphorelay response regulator activity"/>
    <property type="evidence" value="ECO:0007669"/>
    <property type="project" value="TreeGrafter"/>
</dbReference>
<evidence type="ECO:0000259" key="7">
    <source>
        <dbReference type="PROSITE" id="PS51755"/>
    </source>
</evidence>
<feature type="DNA-binding region" description="OmpR/PhoB-type" evidence="5">
    <location>
        <begin position="124"/>
        <end position="218"/>
    </location>
</feature>
<keyword evidence="1" id="KW-0805">Transcription regulation</keyword>
<evidence type="ECO:0000259" key="6">
    <source>
        <dbReference type="PROSITE" id="PS50110"/>
    </source>
</evidence>
<keyword evidence="4" id="KW-0597">Phosphoprotein</keyword>
<dbReference type="CDD" id="cd00383">
    <property type="entry name" value="trans_reg_C"/>
    <property type="match status" value="1"/>
</dbReference>
<sequence length="220" mass="24294">MRMLLIEDDLMIGKSLVQALSDAGMSVDWVRDGESGEEAIAVGGHAMILLDLGLPKLDGTKVLERARGAGRKTPIIIITARDDLDSRIAGLDIGADDYVVKPFEIDELLARIRAVQRRHAGQAQSSIRAGEITIDLASHTVVYRGITEALPAREFALLQALTERPGTILSKAQLEERLYGWGQEVESNAIDVLIHYVRKKFDKDVIRNVRGAGWMVRKEI</sequence>
<dbReference type="InterPro" id="IPR036388">
    <property type="entry name" value="WH-like_DNA-bd_sf"/>
</dbReference>
<accession>A0A154I7N6</accession>
<dbReference type="GO" id="GO:0006355">
    <property type="term" value="P:regulation of DNA-templated transcription"/>
    <property type="evidence" value="ECO:0007669"/>
    <property type="project" value="InterPro"/>
</dbReference>
<keyword evidence="2 5" id="KW-0238">DNA-binding</keyword>
<dbReference type="PROSITE" id="PS51755">
    <property type="entry name" value="OMPR_PHOB"/>
    <property type="match status" value="1"/>
</dbReference>
<dbReference type="Pfam" id="PF00072">
    <property type="entry name" value="Response_reg"/>
    <property type="match status" value="1"/>
</dbReference>
<protein>
    <submittedName>
        <fullName evidence="8">DNA-binding response regulator</fullName>
    </submittedName>
</protein>
<dbReference type="PROSITE" id="PS50110">
    <property type="entry name" value="RESPONSE_REGULATORY"/>
    <property type="match status" value="1"/>
</dbReference>
<evidence type="ECO:0000313" key="8">
    <source>
        <dbReference type="EMBL" id="KZA96411.1"/>
    </source>
</evidence>
<evidence type="ECO:0000256" key="1">
    <source>
        <dbReference type="ARBA" id="ARBA00023015"/>
    </source>
</evidence>
<name>A0A154I7N6_RHILE</name>
<dbReference type="CDD" id="cd17624">
    <property type="entry name" value="REC_OmpR_PmrA-like"/>
    <property type="match status" value="1"/>
</dbReference>
<dbReference type="SMART" id="SM00448">
    <property type="entry name" value="REC"/>
    <property type="match status" value="1"/>
</dbReference>
<dbReference type="SUPFAM" id="SSF52172">
    <property type="entry name" value="CheY-like"/>
    <property type="match status" value="1"/>
</dbReference>
<dbReference type="PANTHER" id="PTHR48111">
    <property type="entry name" value="REGULATOR OF RPOS"/>
    <property type="match status" value="1"/>
</dbReference>
<proteinExistence type="predicted"/>
<dbReference type="Gene3D" id="3.40.50.2300">
    <property type="match status" value="1"/>
</dbReference>
<dbReference type="GO" id="GO:0005829">
    <property type="term" value="C:cytosol"/>
    <property type="evidence" value="ECO:0007669"/>
    <property type="project" value="TreeGrafter"/>
</dbReference>
<feature type="domain" description="OmpR/PhoB-type" evidence="7">
    <location>
        <begin position="124"/>
        <end position="218"/>
    </location>
</feature>
<dbReference type="InterPro" id="IPR001789">
    <property type="entry name" value="Sig_transdc_resp-reg_receiver"/>
</dbReference>
<dbReference type="Pfam" id="PF00486">
    <property type="entry name" value="Trans_reg_C"/>
    <property type="match status" value="1"/>
</dbReference>
<dbReference type="EMBL" id="LVYU01000164">
    <property type="protein sequence ID" value="KZA96411.1"/>
    <property type="molecule type" value="Genomic_DNA"/>
</dbReference>
<dbReference type="Gene3D" id="1.10.10.10">
    <property type="entry name" value="Winged helix-like DNA-binding domain superfamily/Winged helix DNA-binding domain"/>
    <property type="match status" value="1"/>
</dbReference>
<evidence type="ECO:0000256" key="3">
    <source>
        <dbReference type="ARBA" id="ARBA00023163"/>
    </source>
</evidence>
<reference evidence="8" key="1">
    <citation type="submission" date="2016-03" db="EMBL/GenBank/DDBJ databases">
        <title>Microsymbionts genomes from the relict species Vavilovia formosa.</title>
        <authorList>
            <person name="Chirak E."/>
            <person name="Kimeklis A."/>
            <person name="Kopat V."/>
            <person name="Andronov E."/>
        </authorList>
    </citation>
    <scope>NUCLEOTIDE SEQUENCE [LARGE SCALE GENOMIC DNA]</scope>
    <source>
        <strain evidence="8">Vaf12</strain>
    </source>
</reference>